<reference evidence="2" key="1">
    <citation type="submission" date="2023-04" db="EMBL/GenBank/DDBJ databases">
        <title>Phytophthora fragariaefolia NBRC 109709.</title>
        <authorList>
            <person name="Ichikawa N."/>
            <person name="Sato H."/>
            <person name="Tonouchi N."/>
        </authorList>
    </citation>
    <scope>NUCLEOTIDE SEQUENCE</scope>
    <source>
        <strain evidence="2">NBRC 109709</strain>
    </source>
</reference>
<gene>
    <name evidence="2" type="ORF">Pfra01_000798000</name>
</gene>
<comment type="caution">
    <text evidence="2">The sequence shown here is derived from an EMBL/GenBank/DDBJ whole genome shotgun (WGS) entry which is preliminary data.</text>
</comment>
<feature type="region of interest" description="Disordered" evidence="1">
    <location>
        <begin position="1"/>
        <end position="78"/>
    </location>
</feature>
<protein>
    <submittedName>
        <fullName evidence="2">Unnamed protein product</fullName>
    </submittedName>
</protein>
<accession>A0A9W6X764</accession>
<feature type="compositionally biased region" description="Low complexity" evidence="1">
    <location>
        <begin position="50"/>
        <end position="63"/>
    </location>
</feature>
<name>A0A9W6X764_9STRA</name>
<evidence type="ECO:0000256" key="1">
    <source>
        <dbReference type="SAM" id="MobiDB-lite"/>
    </source>
</evidence>
<dbReference type="EMBL" id="BSXT01000712">
    <property type="protein sequence ID" value="GMF32898.1"/>
    <property type="molecule type" value="Genomic_DNA"/>
</dbReference>
<keyword evidence="3" id="KW-1185">Reference proteome</keyword>
<evidence type="ECO:0000313" key="2">
    <source>
        <dbReference type="EMBL" id="GMF32898.1"/>
    </source>
</evidence>
<dbReference type="AlphaFoldDB" id="A0A9W6X764"/>
<dbReference type="Proteomes" id="UP001165121">
    <property type="component" value="Unassembled WGS sequence"/>
</dbReference>
<dbReference type="OrthoDB" id="124072at2759"/>
<organism evidence="2 3">
    <name type="scientific">Phytophthora fragariaefolia</name>
    <dbReference type="NCBI Taxonomy" id="1490495"/>
    <lineage>
        <taxon>Eukaryota</taxon>
        <taxon>Sar</taxon>
        <taxon>Stramenopiles</taxon>
        <taxon>Oomycota</taxon>
        <taxon>Peronosporomycetes</taxon>
        <taxon>Peronosporales</taxon>
        <taxon>Peronosporaceae</taxon>
        <taxon>Phytophthora</taxon>
    </lineage>
</organism>
<sequence length="224" mass="23841">MVVHIEGPPQQYQQNKGKPNPRAGGRKGRNNGGEAERTTAALQQDRGNDTTRSASTTPAARTSRPPREGGQRPPRSCFKCGDLTHSVFQFPQVKDYAEANSINLSKTDKNERSSRSVGVAGLDVPDGRNIKRTLSCQTSEAPLVVRNVVCGISPVPFPAGVGGILLSDAVMERLGYDPHKPIESAQLVQSDYDLGDIGSPDHNPGVCALGATSRELTPGGSRTQ</sequence>
<evidence type="ECO:0000313" key="3">
    <source>
        <dbReference type="Proteomes" id="UP001165121"/>
    </source>
</evidence>
<proteinExistence type="predicted"/>
<feature type="region of interest" description="Disordered" evidence="1">
    <location>
        <begin position="193"/>
        <end position="224"/>
    </location>
</feature>